<sequence length="315" mass="35970">MCALKWSPSSTAATDNVIRWSRARFHRKCAGCGCRTFEEFYRRCMAREADLTSCDVDTFHVEPKPATDTRAPWQKAEDVDGSTDEGFDEDAYLRGKIPILRDSVPRELPPRDVNKPKTYRERAPWERADDDDKPVDADKEFDEDKYLAGRADICVRKSVDRDLTSPARSEDQFSKIPSRTFHYLRRSMSREGSPSSSISSGRPPSRQSSYDSQDEDEEPDPNKPYNEMVYVGKKIPSKAFLRLEKSMNRKAKRQAVGKIRRFYITTREISENCFSRLDDDGGGGDDDDDDDDDYDDDDGDDDDDDDMVCLAPLSS</sequence>
<name>A0AAD9JTK4_9ANNE</name>
<feature type="compositionally biased region" description="Acidic residues" evidence="1">
    <location>
        <begin position="280"/>
        <end position="307"/>
    </location>
</feature>
<comment type="caution">
    <text evidence="2">The sequence shown here is derived from an EMBL/GenBank/DDBJ whole genome shotgun (WGS) entry which is preliminary data.</text>
</comment>
<evidence type="ECO:0000313" key="2">
    <source>
        <dbReference type="EMBL" id="KAK2158691.1"/>
    </source>
</evidence>
<feature type="compositionally biased region" description="Acidic residues" evidence="1">
    <location>
        <begin position="79"/>
        <end position="88"/>
    </location>
</feature>
<reference evidence="2" key="1">
    <citation type="journal article" date="2023" name="Mol. Biol. Evol.">
        <title>Third-Generation Sequencing Reveals the Adaptive Role of the Epigenome in Three Deep-Sea Polychaetes.</title>
        <authorList>
            <person name="Perez M."/>
            <person name="Aroh O."/>
            <person name="Sun Y."/>
            <person name="Lan Y."/>
            <person name="Juniper S.K."/>
            <person name="Young C.R."/>
            <person name="Angers B."/>
            <person name="Qian P.Y."/>
        </authorList>
    </citation>
    <scope>NUCLEOTIDE SEQUENCE</scope>
    <source>
        <strain evidence="2">P08H-3</strain>
    </source>
</reference>
<gene>
    <name evidence="2" type="ORF">LSH36_165g01012</name>
</gene>
<evidence type="ECO:0000313" key="3">
    <source>
        <dbReference type="Proteomes" id="UP001208570"/>
    </source>
</evidence>
<proteinExistence type="predicted"/>
<organism evidence="2 3">
    <name type="scientific">Paralvinella palmiformis</name>
    <dbReference type="NCBI Taxonomy" id="53620"/>
    <lineage>
        <taxon>Eukaryota</taxon>
        <taxon>Metazoa</taxon>
        <taxon>Spiralia</taxon>
        <taxon>Lophotrochozoa</taxon>
        <taxon>Annelida</taxon>
        <taxon>Polychaeta</taxon>
        <taxon>Sedentaria</taxon>
        <taxon>Canalipalpata</taxon>
        <taxon>Terebellida</taxon>
        <taxon>Terebelliformia</taxon>
        <taxon>Alvinellidae</taxon>
        <taxon>Paralvinella</taxon>
    </lineage>
</organism>
<dbReference type="Proteomes" id="UP001208570">
    <property type="component" value="Unassembled WGS sequence"/>
</dbReference>
<evidence type="ECO:0000256" key="1">
    <source>
        <dbReference type="SAM" id="MobiDB-lite"/>
    </source>
</evidence>
<accession>A0AAD9JTK4</accession>
<dbReference type="EMBL" id="JAODUP010000165">
    <property type="protein sequence ID" value="KAK2158691.1"/>
    <property type="molecule type" value="Genomic_DNA"/>
</dbReference>
<feature type="region of interest" description="Disordered" evidence="1">
    <location>
        <begin position="103"/>
        <end position="140"/>
    </location>
</feature>
<feature type="region of interest" description="Disordered" evidence="1">
    <location>
        <begin position="162"/>
        <end position="230"/>
    </location>
</feature>
<feature type="region of interest" description="Disordered" evidence="1">
    <location>
        <begin position="273"/>
        <end position="315"/>
    </location>
</feature>
<keyword evidence="3" id="KW-1185">Reference proteome</keyword>
<feature type="compositionally biased region" description="Basic and acidic residues" evidence="1">
    <location>
        <begin position="103"/>
        <end position="127"/>
    </location>
</feature>
<feature type="compositionally biased region" description="Low complexity" evidence="1">
    <location>
        <begin position="190"/>
        <end position="209"/>
    </location>
</feature>
<feature type="compositionally biased region" description="Basic and acidic residues" evidence="1">
    <location>
        <begin position="162"/>
        <end position="173"/>
    </location>
</feature>
<protein>
    <submittedName>
        <fullName evidence="2">Uncharacterized protein</fullName>
    </submittedName>
</protein>
<feature type="region of interest" description="Disordered" evidence="1">
    <location>
        <begin position="63"/>
        <end position="88"/>
    </location>
</feature>
<dbReference type="AlphaFoldDB" id="A0AAD9JTK4"/>